<feature type="compositionally biased region" description="Basic and acidic residues" evidence="1">
    <location>
        <begin position="61"/>
        <end position="70"/>
    </location>
</feature>
<proteinExistence type="predicted"/>
<keyword evidence="4" id="KW-1185">Reference proteome</keyword>
<protein>
    <recommendedName>
        <fullName evidence="5">Secreted protein</fullName>
    </recommendedName>
</protein>
<feature type="chain" id="PRO_5016447304" description="Secreted protein" evidence="2">
    <location>
        <begin position="28"/>
        <end position="109"/>
    </location>
</feature>
<accession>A0A316V6S3</accession>
<evidence type="ECO:0000256" key="2">
    <source>
        <dbReference type="SAM" id="SignalP"/>
    </source>
</evidence>
<evidence type="ECO:0008006" key="5">
    <source>
        <dbReference type="Google" id="ProtNLM"/>
    </source>
</evidence>
<feature type="signal peptide" evidence="2">
    <location>
        <begin position="1"/>
        <end position="27"/>
    </location>
</feature>
<feature type="region of interest" description="Disordered" evidence="1">
    <location>
        <begin position="61"/>
        <end position="95"/>
    </location>
</feature>
<name>A0A316V6S3_9BASI</name>
<evidence type="ECO:0000313" key="3">
    <source>
        <dbReference type="EMBL" id="PWN32924.1"/>
    </source>
</evidence>
<gene>
    <name evidence="3" type="ORF">FA14DRAFT_157616</name>
</gene>
<evidence type="ECO:0000313" key="4">
    <source>
        <dbReference type="Proteomes" id="UP000245771"/>
    </source>
</evidence>
<dbReference type="AlphaFoldDB" id="A0A316V6S3"/>
<dbReference type="RefSeq" id="XP_025353226.1">
    <property type="nucleotide sequence ID" value="XM_025497908.1"/>
</dbReference>
<sequence>MKLSSTCQWILLCTLSILSGVIQFAVSTSDSQDHDPVFGWIPEHENIISQSDLEHLREMQREVTPLDRTRSRNPVGTAAHQSVQGKKSRKDKKDKAIAKRTYNVRRWKG</sequence>
<dbReference type="EMBL" id="KZ819605">
    <property type="protein sequence ID" value="PWN32924.1"/>
    <property type="molecule type" value="Genomic_DNA"/>
</dbReference>
<organism evidence="3 4">
    <name type="scientific">Meira miltonrushii</name>
    <dbReference type="NCBI Taxonomy" id="1280837"/>
    <lineage>
        <taxon>Eukaryota</taxon>
        <taxon>Fungi</taxon>
        <taxon>Dikarya</taxon>
        <taxon>Basidiomycota</taxon>
        <taxon>Ustilaginomycotina</taxon>
        <taxon>Exobasidiomycetes</taxon>
        <taxon>Exobasidiales</taxon>
        <taxon>Brachybasidiaceae</taxon>
        <taxon>Meira</taxon>
    </lineage>
</organism>
<dbReference type="InParanoid" id="A0A316V6S3"/>
<dbReference type="Proteomes" id="UP000245771">
    <property type="component" value="Unassembled WGS sequence"/>
</dbReference>
<reference evidence="3 4" key="1">
    <citation type="journal article" date="2018" name="Mol. Biol. Evol.">
        <title>Broad Genomic Sampling Reveals a Smut Pathogenic Ancestry of the Fungal Clade Ustilaginomycotina.</title>
        <authorList>
            <person name="Kijpornyongpan T."/>
            <person name="Mondo S.J."/>
            <person name="Barry K."/>
            <person name="Sandor L."/>
            <person name="Lee J."/>
            <person name="Lipzen A."/>
            <person name="Pangilinan J."/>
            <person name="LaButti K."/>
            <person name="Hainaut M."/>
            <person name="Henrissat B."/>
            <person name="Grigoriev I.V."/>
            <person name="Spatafora J.W."/>
            <person name="Aime M.C."/>
        </authorList>
    </citation>
    <scope>NUCLEOTIDE SEQUENCE [LARGE SCALE GENOMIC DNA]</scope>
    <source>
        <strain evidence="3 4">MCA 3882</strain>
    </source>
</reference>
<keyword evidence="2" id="KW-0732">Signal</keyword>
<evidence type="ECO:0000256" key="1">
    <source>
        <dbReference type="SAM" id="MobiDB-lite"/>
    </source>
</evidence>
<dbReference type="GeneID" id="37019689"/>